<comment type="caution">
    <text evidence="2">The sequence shown here is derived from an EMBL/GenBank/DDBJ whole genome shotgun (WGS) entry which is preliminary data.</text>
</comment>
<evidence type="ECO:0000256" key="1">
    <source>
        <dbReference type="SAM" id="MobiDB-lite"/>
    </source>
</evidence>
<sequence length="86" mass="9262">MTRPSRSTPALPGASSRTQPAVTSGAHDFLIHVAVPEVDSVYAFVIDRLTERRELADAQTTMVYEHVQSRSIEPSGPAPGRSTSGR</sequence>
<organism evidence="2 3">
    <name type="scientific">Streptomyces kunmingensis</name>
    <dbReference type="NCBI Taxonomy" id="68225"/>
    <lineage>
        <taxon>Bacteria</taxon>
        <taxon>Bacillati</taxon>
        <taxon>Actinomycetota</taxon>
        <taxon>Actinomycetes</taxon>
        <taxon>Kitasatosporales</taxon>
        <taxon>Streptomycetaceae</taxon>
        <taxon>Streptomyces</taxon>
    </lineage>
</organism>
<keyword evidence="3" id="KW-1185">Reference proteome</keyword>
<proteinExistence type="predicted"/>
<dbReference type="Gene3D" id="3.30.70.920">
    <property type="match status" value="1"/>
</dbReference>
<protein>
    <submittedName>
        <fullName evidence="2">Lrp/AsnC ligand binding domain-containing protein</fullName>
    </submittedName>
</protein>
<feature type="region of interest" description="Disordered" evidence="1">
    <location>
        <begin position="1"/>
        <end position="21"/>
    </location>
</feature>
<gene>
    <name evidence="2" type="ORF">OKJ48_29815</name>
</gene>
<dbReference type="Proteomes" id="UP001352223">
    <property type="component" value="Unassembled WGS sequence"/>
</dbReference>
<reference evidence="2 3" key="1">
    <citation type="submission" date="2022-10" db="EMBL/GenBank/DDBJ databases">
        <authorList>
            <person name="Xie J."/>
            <person name="Shen N."/>
        </authorList>
    </citation>
    <scope>NUCLEOTIDE SEQUENCE [LARGE SCALE GENOMIC DNA]</scope>
    <source>
        <strain evidence="2 3">DSM 41681</strain>
    </source>
</reference>
<feature type="region of interest" description="Disordered" evidence="1">
    <location>
        <begin position="65"/>
        <end position="86"/>
    </location>
</feature>
<dbReference type="SUPFAM" id="SSF54909">
    <property type="entry name" value="Dimeric alpha+beta barrel"/>
    <property type="match status" value="1"/>
</dbReference>
<dbReference type="InterPro" id="IPR011008">
    <property type="entry name" value="Dimeric_a/b-barrel"/>
</dbReference>
<evidence type="ECO:0000313" key="2">
    <source>
        <dbReference type="EMBL" id="MEB3964400.1"/>
    </source>
</evidence>
<dbReference type="RefSeq" id="WP_324772125.1">
    <property type="nucleotide sequence ID" value="NZ_BAAATS010000028.1"/>
</dbReference>
<accession>A0ABU6CKI7</accession>
<name>A0ABU6CKI7_9ACTN</name>
<dbReference type="EMBL" id="JAOZYB010000311">
    <property type="protein sequence ID" value="MEB3964400.1"/>
    <property type="molecule type" value="Genomic_DNA"/>
</dbReference>
<evidence type="ECO:0000313" key="3">
    <source>
        <dbReference type="Proteomes" id="UP001352223"/>
    </source>
</evidence>